<feature type="region of interest" description="Disordered" evidence="1">
    <location>
        <begin position="1"/>
        <end position="28"/>
    </location>
</feature>
<evidence type="ECO:0000256" key="1">
    <source>
        <dbReference type="SAM" id="MobiDB-lite"/>
    </source>
</evidence>
<dbReference type="AlphaFoldDB" id="A0A0J7JTK8"/>
<comment type="caution">
    <text evidence="2">The sequence shown here is derived from an EMBL/GenBank/DDBJ whole genome shotgun (WGS) entry which is preliminary data.</text>
</comment>
<protein>
    <submittedName>
        <fullName evidence="2">Uncharacterized protein</fullName>
    </submittedName>
</protein>
<accession>A0A0J7JTK8</accession>
<evidence type="ECO:0000313" key="2">
    <source>
        <dbReference type="EMBL" id="KMQ81359.1"/>
    </source>
</evidence>
<sequence length="28" mass="2882">MESEELPASPIPASGSEVSEELQASPIP</sequence>
<dbReference type="Proteomes" id="UP000036403">
    <property type="component" value="Unassembled WGS sequence"/>
</dbReference>
<name>A0A0J7JTK8_LASNI</name>
<evidence type="ECO:0000313" key="3">
    <source>
        <dbReference type="Proteomes" id="UP000036403"/>
    </source>
</evidence>
<organism evidence="2 3">
    <name type="scientific">Lasius niger</name>
    <name type="common">Black garden ant</name>
    <dbReference type="NCBI Taxonomy" id="67767"/>
    <lineage>
        <taxon>Eukaryota</taxon>
        <taxon>Metazoa</taxon>
        <taxon>Ecdysozoa</taxon>
        <taxon>Arthropoda</taxon>
        <taxon>Hexapoda</taxon>
        <taxon>Insecta</taxon>
        <taxon>Pterygota</taxon>
        <taxon>Neoptera</taxon>
        <taxon>Endopterygota</taxon>
        <taxon>Hymenoptera</taxon>
        <taxon>Apocrita</taxon>
        <taxon>Aculeata</taxon>
        <taxon>Formicoidea</taxon>
        <taxon>Formicidae</taxon>
        <taxon>Formicinae</taxon>
        <taxon>Lasius</taxon>
        <taxon>Lasius</taxon>
    </lineage>
</organism>
<proteinExistence type="predicted"/>
<feature type="non-terminal residue" evidence="2">
    <location>
        <position position="28"/>
    </location>
</feature>
<reference evidence="2 3" key="1">
    <citation type="submission" date="2015-04" db="EMBL/GenBank/DDBJ databases">
        <title>Lasius niger genome sequencing.</title>
        <authorList>
            <person name="Konorov E.A."/>
            <person name="Nikitin M.A."/>
            <person name="Kirill M.V."/>
            <person name="Chang P."/>
        </authorList>
    </citation>
    <scope>NUCLEOTIDE SEQUENCE [LARGE SCALE GENOMIC DNA]</scope>
    <source>
        <tissue evidence="2">Whole</tissue>
    </source>
</reference>
<gene>
    <name evidence="2" type="ORF">RF55_26600</name>
</gene>
<dbReference type="EMBL" id="LBMM01036418">
    <property type="protein sequence ID" value="KMQ81359.1"/>
    <property type="molecule type" value="Genomic_DNA"/>
</dbReference>
<dbReference type="PaxDb" id="67767-A0A0J7JTK8"/>
<keyword evidence="3" id="KW-1185">Reference proteome</keyword>